<organism evidence="2 3">
    <name type="scientific">Saccharopolyspora erythraea</name>
    <name type="common">Streptomyces erythraeus</name>
    <dbReference type="NCBI Taxonomy" id="1836"/>
    <lineage>
        <taxon>Bacteria</taxon>
        <taxon>Bacillati</taxon>
        <taxon>Actinomycetota</taxon>
        <taxon>Actinomycetes</taxon>
        <taxon>Pseudonocardiales</taxon>
        <taxon>Pseudonocardiaceae</taxon>
        <taxon>Saccharopolyspora</taxon>
    </lineage>
</organism>
<gene>
    <name evidence="2" type="ORF">GCM10009533_10260</name>
</gene>
<comment type="caution">
    <text evidence="2">The sequence shown here is derived from an EMBL/GenBank/DDBJ whole genome shotgun (WGS) entry which is preliminary data.</text>
</comment>
<keyword evidence="3" id="KW-1185">Reference proteome</keyword>
<feature type="transmembrane region" description="Helical" evidence="1">
    <location>
        <begin position="50"/>
        <end position="76"/>
    </location>
</feature>
<feature type="transmembrane region" description="Helical" evidence="1">
    <location>
        <begin position="145"/>
        <end position="166"/>
    </location>
</feature>
<evidence type="ECO:0000256" key="1">
    <source>
        <dbReference type="SAM" id="Phobius"/>
    </source>
</evidence>
<sequence>MHATASDVDALALVLRLVLLSGTALVAGTGLLRPVADAPARWVSWTSGGLAALASLVSIPALGVSPAFAVGHAVLVLAVPALLRRPTAAAYAGFATAALLVAETASGHSSFQFLVDTAYTAVAVGWFGFAVHAGRLKPGLRLGPIALTAAIVLTAAAVGQLLLSGLLDRRLYGSGHGVALLLITLSTVVVLGLTGWLRRDPRRIYRFGAAGVAAVFLLWGALPAIPRPHELPLPGVPRLVHAEVEGQKRPMLITPQRPGPNLVHFPESAGKGISVEVGEHVVPAMARPGGHGTWATVDLPAGRSDVVIRRGDTTDSIEVDTGDATAPALAGATGPDGPECAGAALGGLVAGARTPLTGCPADALASDDADALRRLVGALAANGTPAVTLEADDSPRSRQAADVVRAAAAERGVAVSPVPQPEGALVVVSGWERAVDRLTLGHQYVWGVHLAPWLLHGPVLNTAASSSVPLRFDPRDQRSLAYGLTLAGAFGGEPPSVAGFGSWLAARGMAVRGPVTIYAAAQVDVMKMSMPGMDHGGTAAGTWNPKGTVVAVSAPLAP</sequence>
<evidence type="ECO:0000313" key="3">
    <source>
        <dbReference type="Proteomes" id="UP001500729"/>
    </source>
</evidence>
<protein>
    <submittedName>
        <fullName evidence="2">Uncharacterized protein</fullName>
    </submittedName>
</protein>
<feature type="transmembrane region" description="Helical" evidence="1">
    <location>
        <begin position="88"/>
        <end position="105"/>
    </location>
</feature>
<keyword evidence="1" id="KW-0472">Membrane</keyword>
<keyword evidence="1" id="KW-1133">Transmembrane helix</keyword>
<feature type="transmembrane region" description="Helical" evidence="1">
    <location>
        <begin position="178"/>
        <end position="197"/>
    </location>
</feature>
<dbReference type="Proteomes" id="UP001500729">
    <property type="component" value="Unassembled WGS sequence"/>
</dbReference>
<dbReference type="EMBL" id="BAAAGS010000004">
    <property type="protein sequence ID" value="GAA0513299.1"/>
    <property type="molecule type" value="Genomic_DNA"/>
</dbReference>
<name>A0ABP3M4M5_SACER</name>
<feature type="transmembrane region" description="Helical" evidence="1">
    <location>
        <begin position="111"/>
        <end position="133"/>
    </location>
</feature>
<keyword evidence="1" id="KW-0812">Transmembrane</keyword>
<proteinExistence type="predicted"/>
<reference evidence="3" key="1">
    <citation type="journal article" date="2019" name="Int. J. Syst. Evol. Microbiol.">
        <title>The Global Catalogue of Microorganisms (GCM) 10K type strain sequencing project: providing services to taxonomists for standard genome sequencing and annotation.</title>
        <authorList>
            <consortium name="The Broad Institute Genomics Platform"/>
            <consortium name="The Broad Institute Genome Sequencing Center for Infectious Disease"/>
            <person name="Wu L."/>
            <person name="Ma J."/>
        </authorList>
    </citation>
    <scope>NUCLEOTIDE SEQUENCE [LARGE SCALE GENOMIC DNA]</scope>
    <source>
        <strain evidence="3">JCM 10303</strain>
    </source>
</reference>
<feature type="transmembrane region" description="Helical" evidence="1">
    <location>
        <begin position="204"/>
        <end position="222"/>
    </location>
</feature>
<accession>A0ABP3M4M5</accession>
<evidence type="ECO:0000313" key="2">
    <source>
        <dbReference type="EMBL" id="GAA0513299.1"/>
    </source>
</evidence>
<dbReference type="RefSeq" id="WP_009950459.1">
    <property type="nucleotide sequence ID" value="NZ_BAAAGS010000004.1"/>
</dbReference>